<dbReference type="InterPro" id="IPR035418">
    <property type="entry name" value="AraC-bd_2"/>
</dbReference>
<evidence type="ECO:0000313" key="5">
    <source>
        <dbReference type="EMBL" id="GHE98631.1"/>
    </source>
</evidence>
<dbReference type="Pfam" id="PF14525">
    <property type="entry name" value="AraC_binding_2"/>
    <property type="match status" value="1"/>
</dbReference>
<organism evidence="5 6">
    <name type="scientific">Amycolatopsis deserti</name>
    <dbReference type="NCBI Taxonomy" id="185696"/>
    <lineage>
        <taxon>Bacteria</taxon>
        <taxon>Bacillati</taxon>
        <taxon>Actinomycetota</taxon>
        <taxon>Actinomycetes</taxon>
        <taxon>Pseudonocardiales</taxon>
        <taxon>Pseudonocardiaceae</taxon>
        <taxon>Amycolatopsis</taxon>
    </lineage>
</organism>
<dbReference type="EMBL" id="BNAU01000003">
    <property type="protein sequence ID" value="GHE98631.1"/>
    <property type="molecule type" value="Genomic_DNA"/>
</dbReference>
<keyword evidence="2" id="KW-0238">DNA-binding</keyword>
<dbReference type="RefSeq" id="WP_268246360.1">
    <property type="nucleotide sequence ID" value="NZ_BNAU01000003.1"/>
</dbReference>
<feature type="domain" description="HTH araC/xylS-type" evidence="4">
    <location>
        <begin position="223"/>
        <end position="324"/>
    </location>
</feature>
<reference evidence="6" key="1">
    <citation type="journal article" date="2019" name="Int. J. Syst. Evol. Microbiol.">
        <title>The Global Catalogue of Microorganisms (GCM) 10K type strain sequencing project: providing services to taxonomists for standard genome sequencing and annotation.</title>
        <authorList>
            <consortium name="The Broad Institute Genomics Platform"/>
            <consortium name="The Broad Institute Genome Sequencing Center for Infectious Disease"/>
            <person name="Wu L."/>
            <person name="Ma J."/>
        </authorList>
    </citation>
    <scope>NUCLEOTIDE SEQUENCE [LARGE SCALE GENOMIC DNA]</scope>
    <source>
        <strain evidence="6">CGMCC 4.7677</strain>
    </source>
</reference>
<dbReference type="PANTHER" id="PTHR46796">
    <property type="entry name" value="HTH-TYPE TRANSCRIPTIONAL ACTIVATOR RHAS-RELATED"/>
    <property type="match status" value="1"/>
</dbReference>
<evidence type="ECO:0000256" key="3">
    <source>
        <dbReference type="ARBA" id="ARBA00023163"/>
    </source>
</evidence>
<dbReference type="Gene3D" id="1.10.10.60">
    <property type="entry name" value="Homeodomain-like"/>
    <property type="match status" value="1"/>
</dbReference>
<protein>
    <submittedName>
        <fullName evidence="5">Transcriptional regulator</fullName>
    </submittedName>
</protein>
<evidence type="ECO:0000256" key="1">
    <source>
        <dbReference type="ARBA" id="ARBA00023015"/>
    </source>
</evidence>
<dbReference type="InterPro" id="IPR018060">
    <property type="entry name" value="HTH_AraC"/>
</dbReference>
<dbReference type="InterPro" id="IPR050204">
    <property type="entry name" value="AraC_XylS_family_regulators"/>
</dbReference>
<gene>
    <name evidence="5" type="ORF">GCM10017786_34440</name>
</gene>
<name>A0ABQ3J0G1_9PSEU</name>
<dbReference type="PANTHER" id="PTHR46796:SF12">
    <property type="entry name" value="HTH-TYPE DNA-BINDING TRANSCRIPTIONAL ACTIVATOR EUTR"/>
    <property type="match status" value="1"/>
</dbReference>
<comment type="caution">
    <text evidence="5">The sequence shown here is derived from an EMBL/GenBank/DDBJ whole genome shotgun (WGS) entry which is preliminary data.</text>
</comment>
<accession>A0ABQ3J0G1</accession>
<evidence type="ECO:0000259" key="4">
    <source>
        <dbReference type="PROSITE" id="PS01124"/>
    </source>
</evidence>
<keyword evidence="3" id="KW-0804">Transcription</keyword>
<sequence>MFSRPLEPYRIFQSTDLDETRELTSQVLCDHYLDVLDQTCGLNARLNSTRIRDVGLIYVEYDAPVLVDPGETESFLVVQGHLNGRGVVRSGGEQIAATKSRIVVSSPDEPLRMVLSADTELILAKIGMTAVRRVLTDLLGDDGGRTIRFELGMSVSDGMPRRWYSSLLHQISRVTRGDALLSSPWWAELFEEALISQLLHLQPSNYSERLNRGAHPVGARIVGAATEVVRGRPEARHTPHTLARVLGVRLGDLDAGFRNHRGVPLADFLTTERLRGAYDQLCTVEPGQVRLSDVARHWGFADPIQFASRYAEAFGETPEQTLHR</sequence>
<keyword evidence="6" id="KW-1185">Reference proteome</keyword>
<dbReference type="Proteomes" id="UP000605897">
    <property type="component" value="Unassembled WGS sequence"/>
</dbReference>
<evidence type="ECO:0000256" key="2">
    <source>
        <dbReference type="ARBA" id="ARBA00023125"/>
    </source>
</evidence>
<evidence type="ECO:0000313" key="6">
    <source>
        <dbReference type="Proteomes" id="UP000605897"/>
    </source>
</evidence>
<keyword evidence="1" id="KW-0805">Transcription regulation</keyword>
<dbReference type="SMART" id="SM00342">
    <property type="entry name" value="HTH_ARAC"/>
    <property type="match status" value="1"/>
</dbReference>
<dbReference type="PROSITE" id="PS01124">
    <property type="entry name" value="HTH_ARAC_FAMILY_2"/>
    <property type="match status" value="1"/>
</dbReference>
<dbReference type="Pfam" id="PF12833">
    <property type="entry name" value="HTH_18"/>
    <property type="match status" value="1"/>
</dbReference>
<proteinExistence type="predicted"/>